<protein>
    <recommendedName>
        <fullName evidence="6">C3H1-type domain-containing protein</fullName>
    </recommendedName>
</protein>
<evidence type="ECO:0000313" key="8">
    <source>
        <dbReference type="Proteomes" id="UP000054248"/>
    </source>
</evidence>
<keyword evidence="2 4" id="KW-0863">Zinc-finger</keyword>
<feature type="zinc finger region" description="C3H1-type" evidence="4">
    <location>
        <begin position="541"/>
        <end position="568"/>
    </location>
</feature>
<dbReference type="InterPro" id="IPR036855">
    <property type="entry name" value="Znf_CCCH_sf"/>
</dbReference>
<dbReference type="Gene3D" id="3.30.1370.210">
    <property type="match status" value="1"/>
</dbReference>
<keyword evidence="3 4" id="KW-0862">Zinc</keyword>
<keyword evidence="8" id="KW-1185">Reference proteome</keyword>
<evidence type="ECO:0000256" key="1">
    <source>
        <dbReference type="ARBA" id="ARBA00022723"/>
    </source>
</evidence>
<feature type="region of interest" description="Disordered" evidence="5">
    <location>
        <begin position="639"/>
        <end position="680"/>
    </location>
</feature>
<dbReference type="Proteomes" id="UP000054248">
    <property type="component" value="Unassembled WGS sequence"/>
</dbReference>
<evidence type="ECO:0000256" key="5">
    <source>
        <dbReference type="SAM" id="MobiDB-lite"/>
    </source>
</evidence>
<accession>A0A0C3QQP2</accession>
<name>A0A0C3QQP2_9AGAM</name>
<dbReference type="EMBL" id="KN822977">
    <property type="protein sequence ID" value="KIO29909.1"/>
    <property type="molecule type" value="Genomic_DNA"/>
</dbReference>
<feature type="compositionally biased region" description="Polar residues" evidence="5">
    <location>
        <begin position="116"/>
        <end position="138"/>
    </location>
</feature>
<evidence type="ECO:0000256" key="2">
    <source>
        <dbReference type="ARBA" id="ARBA00022771"/>
    </source>
</evidence>
<dbReference type="Gene3D" id="3.30.1370.110">
    <property type="match status" value="1"/>
</dbReference>
<dbReference type="Pfam" id="PF00642">
    <property type="entry name" value="zf-CCCH"/>
    <property type="match status" value="1"/>
</dbReference>
<dbReference type="InterPro" id="IPR013899">
    <property type="entry name" value="DUF1771"/>
</dbReference>
<evidence type="ECO:0000256" key="4">
    <source>
        <dbReference type="PROSITE-ProRule" id="PRU00723"/>
    </source>
</evidence>
<feature type="region of interest" description="Disordered" evidence="5">
    <location>
        <begin position="114"/>
        <end position="210"/>
    </location>
</feature>
<dbReference type="Pfam" id="PF14608">
    <property type="entry name" value="zf-CCCH_2"/>
    <property type="match status" value="1"/>
</dbReference>
<feature type="zinc finger region" description="C3H1-type" evidence="4">
    <location>
        <begin position="517"/>
        <end position="540"/>
    </location>
</feature>
<dbReference type="Pfam" id="PF08590">
    <property type="entry name" value="DUF1771"/>
    <property type="match status" value="1"/>
</dbReference>
<dbReference type="InterPro" id="IPR000571">
    <property type="entry name" value="Znf_CCCH"/>
</dbReference>
<evidence type="ECO:0000259" key="6">
    <source>
        <dbReference type="PROSITE" id="PS50103"/>
    </source>
</evidence>
<dbReference type="OrthoDB" id="3247158at2759"/>
<gene>
    <name evidence="7" type="ORF">M407DRAFT_161131</name>
</gene>
<feature type="region of interest" description="Disordered" evidence="5">
    <location>
        <begin position="223"/>
        <end position="250"/>
    </location>
</feature>
<dbReference type="SMART" id="SM00356">
    <property type="entry name" value="ZnF_C3H1"/>
    <property type="match status" value="2"/>
</dbReference>
<organism evidence="7 8">
    <name type="scientific">Tulasnella calospora MUT 4182</name>
    <dbReference type="NCBI Taxonomy" id="1051891"/>
    <lineage>
        <taxon>Eukaryota</taxon>
        <taxon>Fungi</taxon>
        <taxon>Dikarya</taxon>
        <taxon>Basidiomycota</taxon>
        <taxon>Agaricomycotina</taxon>
        <taxon>Agaricomycetes</taxon>
        <taxon>Cantharellales</taxon>
        <taxon>Tulasnellaceae</taxon>
        <taxon>Tulasnella</taxon>
    </lineage>
</organism>
<reference evidence="7 8" key="1">
    <citation type="submission" date="2014-04" db="EMBL/GenBank/DDBJ databases">
        <authorList>
            <consortium name="DOE Joint Genome Institute"/>
            <person name="Kuo A."/>
            <person name="Girlanda M."/>
            <person name="Perotto S."/>
            <person name="Kohler A."/>
            <person name="Nagy L.G."/>
            <person name="Floudas D."/>
            <person name="Copeland A."/>
            <person name="Barry K.W."/>
            <person name="Cichocki N."/>
            <person name="Veneault-Fourrey C."/>
            <person name="LaButti K."/>
            <person name="Lindquist E.A."/>
            <person name="Lipzen A."/>
            <person name="Lundell T."/>
            <person name="Morin E."/>
            <person name="Murat C."/>
            <person name="Sun H."/>
            <person name="Tunlid A."/>
            <person name="Henrissat B."/>
            <person name="Grigoriev I.V."/>
            <person name="Hibbett D.S."/>
            <person name="Martin F."/>
            <person name="Nordberg H.P."/>
            <person name="Cantor M.N."/>
            <person name="Hua S.X."/>
        </authorList>
    </citation>
    <scope>NUCLEOTIDE SEQUENCE [LARGE SCALE GENOMIC DNA]</scope>
    <source>
        <strain evidence="7 8">MUT 4182</strain>
    </source>
</reference>
<dbReference type="PANTHER" id="PTHR46651:SF1">
    <property type="entry name" value="SMALL MUTS RELATED FAMILY PROTEIN"/>
    <property type="match status" value="1"/>
</dbReference>
<feature type="compositionally biased region" description="Polar residues" evidence="5">
    <location>
        <begin position="442"/>
        <end position="459"/>
    </location>
</feature>
<feature type="region of interest" description="Disordered" evidence="5">
    <location>
        <begin position="442"/>
        <end position="481"/>
    </location>
</feature>
<proteinExistence type="predicted"/>
<reference evidence="8" key="2">
    <citation type="submission" date="2015-01" db="EMBL/GenBank/DDBJ databases">
        <title>Evolutionary Origins and Diversification of the Mycorrhizal Mutualists.</title>
        <authorList>
            <consortium name="DOE Joint Genome Institute"/>
            <consortium name="Mycorrhizal Genomics Consortium"/>
            <person name="Kohler A."/>
            <person name="Kuo A."/>
            <person name="Nagy L.G."/>
            <person name="Floudas D."/>
            <person name="Copeland A."/>
            <person name="Barry K.W."/>
            <person name="Cichocki N."/>
            <person name="Veneault-Fourrey C."/>
            <person name="LaButti K."/>
            <person name="Lindquist E.A."/>
            <person name="Lipzen A."/>
            <person name="Lundell T."/>
            <person name="Morin E."/>
            <person name="Murat C."/>
            <person name="Riley R."/>
            <person name="Ohm R."/>
            <person name="Sun H."/>
            <person name="Tunlid A."/>
            <person name="Henrissat B."/>
            <person name="Grigoriev I.V."/>
            <person name="Hibbett D.S."/>
            <person name="Martin F."/>
        </authorList>
    </citation>
    <scope>NUCLEOTIDE SEQUENCE [LARGE SCALE GENOMIC DNA]</scope>
    <source>
        <strain evidence="8">MUT 4182</strain>
    </source>
</reference>
<feature type="compositionally biased region" description="Polar residues" evidence="5">
    <location>
        <begin position="285"/>
        <end position="296"/>
    </location>
</feature>
<dbReference type="InterPro" id="IPR036063">
    <property type="entry name" value="Smr_dom_sf"/>
</dbReference>
<feature type="domain" description="C3H1-type" evidence="6">
    <location>
        <begin position="541"/>
        <end position="568"/>
    </location>
</feature>
<feature type="region of interest" description="Disordered" evidence="5">
    <location>
        <begin position="585"/>
        <end position="621"/>
    </location>
</feature>
<dbReference type="GO" id="GO:0008270">
    <property type="term" value="F:zinc ion binding"/>
    <property type="evidence" value="ECO:0007669"/>
    <property type="project" value="UniProtKB-KW"/>
</dbReference>
<sequence length="905" mass="96681">MPDPATKYPHTSAFIAYLAKEYPGHGQQQPSPTEADGDSGGESSNANQEVVKKVVRLLEEEDEDGLKQLVKATYTFEESDSSLVEQVLLDLMHKHKDDVQGVPFVFLAPMKRPISRPSSRASMHSFRNNRPETPSSPLARSISLRRPHTPIASPLSAGLHAPPGVIGNGYPAPSPGSSPTASHIAPLSTSTSIPPHLAPGSQPSSPITSPHFLNAKALEFRPSAARPGSAMSGSFGPPGAGRTETPSPDLWAHRPNDIMPNSPRRASGNLAIASPLGHELYYPRPSSSLTRSNSGLRKSIPADLSDDDDVSRNKVFGRIDDDKEFSPFSKVSSMNMPRSTAGTHLNQFEDIPVGPYHYSAHLPSSLMQDEADPYAGDANGDPFYTGEPYDPTGMVADGMTPFEVLHSIFGSTVPPATLEDALTKNGFEFEAAMAWLIENAQNPSAQSPSGTPTMAQQAPITAAQKLGAASQPVTGSGGRVATASRDILPIMRGGGASATTPGASTNPQHFGQRLAVATGGRVCRYYLAGECRRSDCRFSHDIERALCRFWLRGQCMKGEQCEFLHTLPQDIDLNPLQSAMAGTSLNDRPVEKDHPADAFPSLSESARLGASSGAGRGLDPSRTRFANAVKRQPMVTVTQAAAAQRGGPVQLGVRRIPAGDRTSPATPRPSPRLKLRPPSLLPTLPTGKVINDLYMSYRAKAIELGGARNVALSRAAEAWKRGDGASAKAFSRQAHELNAKMGKETAEAAEKLVKERARTSLEAVGARDTSWSDDPMDRSTRGKTAGGGLGVCLGVASDRIGGIGVSGGKLTSQERTEVLLDLHGLHSSEGVEVLEEFLLALERENFLGLAYTVVGEEKHTGTQDPNRGASRHRLAAGVKEFLHKWQYPWNERDGIVCIDPLTHGS</sequence>
<feature type="region of interest" description="Disordered" evidence="5">
    <location>
        <begin position="284"/>
        <end position="304"/>
    </location>
</feature>
<evidence type="ECO:0000313" key="7">
    <source>
        <dbReference type="EMBL" id="KIO29909.1"/>
    </source>
</evidence>
<dbReference type="STRING" id="1051891.A0A0C3QQP2"/>
<feature type="region of interest" description="Disordered" evidence="5">
    <location>
        <begin position="19"/>
        <end position="48"/>
    </location>
</feature>
<feature type="compositionally biased region" description="Low complexity" evidence="5">
    <location>
        <begin position="601"/>
        <end position="613"/>
    </location>
</feature>
<dbReference type="PANTHER" id="PTHR46651">
    <property type="entry name" value="POLYADENYLATE-BINDING PROTEIN-INTERACTING PROTEIN 7"/>
    <property type="match status" value="1"/>
</dbReference>
<dbReference type="PROSITE" id="PS50103">
    <property type="entry name" value="ZF_C3H1"/>
    <property type="match status" value="2"/>
</dbReference>
<dbReference type="SMART" id="SM01162">
    <property type="entry name" value="DUF1771"/>
    <property type="match status" value="1"/>
</dbReference>
<dbReference type="HOGENOM" id="CLU_014934_0_0_1"/>
<feature type="region of interest" description="Disordered" evidence="5">
    <location>
        <begin position="763"/>
        <end position="783"/>
    </location>
</feature>
<evidence type="ECO:0000256" key="3">
    <source>
        <dbReference type="ARBA" id="ARBA00022833"/>
    </source>
</evidence>
<keyword evidence="1 4" id="KW-0479">Metal-binding</keyword>
<dbReference type="AlphaFoldDB" id="A0A0C3QQP2"/>
<dbReference type="InterPro" id="IPR053242">
    <property type="entry name" value="PAM2-like_domain"/>
</dbReference>
<feature type="domain" description="C3H1-type" evidence="6">
    <location>
        <begin position="517"/>
        <end position="540"/>
    </location>
</feature>
<dbReference type="SUPFAM" id="SSF90229">
    <property type="entry name" value="CCCH zinc finger"/>
    <property type="match status" value="1"/>
</dbReference>